<dbReference type="PRINTS" id="PR00759">
    <property type="entry name" value="BASICPTASE"/>
</dbReference>
<keyword evidence="5" id="KW-1185">Reference proteome</keyword>
<feature type="domain" description="BPTI/Kunitz inhibitor" evidence="3">
    <location>
        <begin position="76"/>
        <end position="126"/>
    </location>
</feature>
<dbReference type="OrthoDB" id="5871431at2759"/>
<dbReference type="PROSITE" id="PS50279">
    <property type="entry name" value="BPTI_KUNITZ_2"/>
    <property type="match status" value="3"/>
</dbReference>
<organism evidence="4 5">
    <name type="scientific">Oesophagostomum dentatum</name>
    <name type="common">Nodular worm</name>
    <dbReference type="NCBI Taxonomy" id="61180"/>
    <lineage>
        <taxon>Eukaryota</taxon>
        <taxon>Metazoa</taxon>
        <taxon>Ecdysozoa</taxon>
        <taxon>Nematoda</taxon>
        <taxon>Chromadorea</taxon>
        <taxon>Rhabditida</taxon>
        <taxon>Rhabditina</taxon>
        <taxon>Rhabditomorpha</taxon>
        <taxon>Strongyloidea</taxon>
        <taxon>Strongylidae</taxon>
        <taxon>Oesophagostomum</taxon>
    </lineage>
</organism>
<keyword evidence="2" id="KW-0722">Serine protease inhibitor</keyword>
<dbReference type="SMART" id="SM00131">
    <property type="entry name" value="KU"/>
    <property type="match status" value="3"/>
</dbReference>
<dbReference type="InterPro" id="IPR036880">
    <property type="entry name" value="Kunitz_BPTI_sf"/>
</dbReference>
<dbReference type="AlphaFoldDB" id="A0A0B1TH98"/>
<dbReference type="PROSITE" id="PS00280">
    <property type="entry name" value="BPTI_KUNITZ_1"/>
    <property type="match status" value="3"/>
</dbReference>
<dbReference type="GO" id="GO:0005615">
    <property type="term" value="C:extracellular space"/>
    <property type="evidence" value="ECO:0007669"/>
    <property type="project" value="TreeGrafter"/>
</dbReference>
<dbReference type="GO" id="GO:0004867">
    <property type="term" value="F:serine-type endopeptidase inhibitor activity"/>
    <property type="evidence" value="ECO:0007669"/>
    <property type="project" value="UniProtKB-KW"/>
</dbReference>
<dbReference type="SUPFAM" id="SSF57362">
    <property type="entry name" value="BPTI-like"/>
    <property type="match status" value="3"/>
</dbReference>
<evidence type="ECO:0000256" key="1">
    <source>
        <dbReference type="ARBA" id="ARBA00022690"/>
    </source>
</evidence>
<evidence type="ECO:0000256" key="2">
    <source>
        <dbReference type="ARBA" id="ARBA00022900"/>
    </source>
</evidence>
<evidence type="ECO:0000259" key="3">
    <source>
        <dbReference type="PROSITE" id="PS50279"/>
    </source>
</evidence>
<proteinExistence type="predicted"/>
<name>A0A0B1TH98_OESDE</name>
<protein>
    <submittedName>
        <fullName evidence="4">Kunitz/Bovine pancreatic trypsin inhibitor domain protein</fullName>
    </submittedName>
</protein>
<dbReference type="InterPro" id="IPR050098">
    <property type="entry name" value="TFPI/VKTCI-like"/>
</dbReference>
<dbReference type="CDD" id="cd00109">
    <property type="entry name" value="Kunitz-type"/>
    <property type="match status" value="3"/>
</dbReference>
<feature type="domain" description="BPTI/Kunitz inhibitor" evidence="3">
    <location>
        <begin position="14"/>
        <end position="49"/>
    </location>
</feature>
<evidence type="ECO:0000313" key="5">
    <source>
        <dbReference type="Proteomes" id="UP000053660"/>
    </source>
</evidence>
<dbReference type="EMBL" id="KN549952">
    <property type="protein sequence ID" value="KHJ95486.1"/>
    <property type="molecule type" value="Genomic_DNA"/>
</dbReference>
<feature type="domain" description="BPTI/Kunitz inhibitor" evidence="3">
    <location>
        <begin position="155"/>
        <end position="205"/>
    </location>
</feature>
<dbReference type="Pfam" id="PF00014">
    <property type="entry name" value="Kunitz_BPTI"/>
    <property type="match status" value="3"/>
</dbReference>
<gene>
    <name evidence="4" type="ORF">OESDEN_04573</name>
</gene>
<dbReference type="PANTHER" id="PTHR10083:SF373">
    <property type="entry name" value="SERINE PEPTIDASE INHIBITOR, KUNITZ TYPE, 2"/>
    <property type="match status" value="1"/>
</dbReference>
<dbReference type="Proteomes" id="UP000053660">
    <property type="component" value="Unassembled WGS sequence"/>
</dbReference>
<accession>A0A0B1TH98</accession>
<keyword evidence="1" id="KW-0646">Protease inhibitor</keyword>
<reference evidence="4 5" key="1">
    <citation type="submission" date="2014-03" db="EMBL/GenBank/DDBJ databases">
        <title>Draft genome of the hookworm Oesophagostomum dentatum.</title>
        <authorList>
            <person name="Mitreva M."/>
        </authorList>
    </citation>
    <scope>NUCLEOTIDE SEQUENCE [LARGE SCALE GENOMIC DNA]</scope>
    <source>
        <strain evidence="4 5">OD-Hann</strain>
    </source>
</reference>
<dbReference type="PANTHER" id="PTHR10083">
    <property type="entry name" value="KUNITZ-TYPE PROTEASE INHIBITOR-RELATED"/>
    <property type="match status" value="1"/>
</dbReference>
<evidence type="ECO:0000313" key="4">
    <source>
        <dbReference type="EMBL" id="KHJ95486.1"/>
    </source>
</evidence>
<sequence>MRPLIYTKNLRNLRFWYDNSQQKCVPFIYGGCRGNDNNFETFEQCQEVCERGITPTTPTPGPRPSTDGRLPDPSVCLLSIERGECDKNERRYGYDKHQKRCIEFTYGGCLGNDNNFLYLHDCRLVCENTPYPPETTTPTTPPTKPTWTPPDPAVCLEEKIVGNCTQRIRRYYYNVETQTCEEFIWGGCESSNNNFLSLEDCWRLCRNVRPPTTEPPPPGI</sequence>
<dbReference type="InterPro" id="IPR002223">
    <property type="entry name" value="Kunitz_BPTI"/>
</dbReference>
<dbReference type="Gene3D" id="4.10.410.10">
    <property type="entry name" value="Pancreatic trypsin inhibitor Kunitz domain"/>
    <property type="match status" value="3"/>
</dbReference>
<dbReference type="InterPro" id="IPR020901">
    <property type="entry name" value="Prtase_inh_Kunz-CS"/>
</dbReference>